<name>A0A318DZJ6_9FIRM</name>
<dbReference type="SUPFAM" id="SSF51126">
    <property type="entry name" value="Pectin lyase-like"/>
    <property type="match status" value="1"/>
</dbReference>
<protein>
    <submittedName>
        <fullName evidence="1">Uncharacterized protein</fullName>
    </submittedName>
</protein>
<dbReference type="InterPro" id="IPR006626">
    <property type="entry name" value="PbH1"/>
</dbReference>
<dbReference type="SMART" id="SM00710">
    <property type="entry name" value="PbH1"/>
    <property type="match status" value="9"/>
</dbReference>
<dbReference type="EMBL" id="QICM01000056">
    <property type="protein sequence ID" value="PXV60202.1"/>
    <property type="molecule type" value="Genomic_DNA"/>
</dbReference>
<comment type="caution">
    <text evidence="1">The sequence shown here is derived from an EMBL/GenBank/DDBJ whole genome shotgun (WGS) entry which is preliminary data.</text>
</comment>
<sequence length="649" mass="71482">MTEQPKRDLDIVVGESDALQSDNDEDDLALDYSGGVELGTVWYVTADGDGDGSREDPLNISEIAGEYYVDAAKIVDKNLPDENDVIILLGDDGVMEVGAINLMPGQKLLSPSGYITVAADAEGSRKTQFRPEGKRAELEFENNVPLTIQEIEINGSPEYLNLITLADNTAVSGLKINDPGYYGNIIYGDGVSGEINITNNIIAIGEDRIEAGNSIYISARPDENGNTNINIIGNDISTYREGISVETRSFAPKSISGLAEIEPRSFENLNINISNNKINKIINYGIHVENYGYKNSTINVKDNDIKDVISAVFDPRLESSYISPYESTGIYLDNRDGESLNVNINNNNIENVISFDGNSSGIEVNNDGFKQINNTITNNSTKVLLAERGFTQGISVYNMVNRDGNTKTTLQDNIVSKLHGDNMILNSISPSVSNLRGNSGLYVANMGSEANLAETIVKSNNISDNYGGFINFGIMVDNNGDLLNVDSVEAERSIYNFEESITEISNNNIKNSLTYEAAFGIGISEYNSLKINTTINNNNIENMTILSDNKNNNFGIMVESQSLEETSLNILNNTLKDVYYGTGIGFYNQDILENQEKINLQGNDFINMFIGVNLINTETNEELEDKIINDNKFNTDILEENRVKFEQRK</sequence>
<reference evidence="1 2" key="1">
    <citation type="submission" date="2018-04" db="EMBL/GenBank/DDBJ databases">
        <title>Subsurface microbial communities from deep shales in Ohio and West Virginia, USA.</title>
        <authorList>
            <person name="Wrighton K."/>
        </authorList>
    </citation>
    <scope>NUCLEOTIDE SEQUENCE [LARGE SCALE GENOMIC DNA]</scope>
    <source>
        <strain evidence="1 2">MSL28</strain>
    </source>
</reference>
<proteinExistence type="predicted"/>
<evidence type="ECO:0000313" key="1">
    <source>
        <dbReference type="EMBL" id="PXV60202.1"/>
    </source>
</evidence>
<dbReference type="Proteomes" id="UP000247389">
    <property type="component" value="Unassembled WGS sequence"/>
</dbReference>
<organism evidence="1 2">
    <name type="scientific">Halanaerobium congolense</name>
    <dbReference type="NCBI Taxonomy" id="54121"/>
    <lineage>
        <taxon>Bacteria</taxon>
        <taxon>Bacillati</taxon>
        <taxon>Bacillota</taxon>
        <taxon>Clostridia</taxon>
        <taxon>Halanaerobiales</taxon>
        <taxon>Halanaerobiaceae</taxon>
        <taxon>Halanaerobium</taxon>
    </lineage>
</organism>
<dbReference type="AlphaFoldDB" id="A0A318DZJ6"/>
<accession>A0A318DZJ6</accession>
<dbReference type="InterPro" id="IPR011050">
    <property type="entry name" value="Pectin_lyase_fold/virulence"/>
</dbReference>
<evidence type="ECO:0000313" key="2">
    <source>
        <dbReference type="Proteomes" id="UP000247389"/>
    </source>
</evidence>
<dbReference type="RefSeq" id="WP_110301332.1">
    <property type="nucleotide sequence ID" value="NZ_QICM01000056.1"/>
</dbReference>
<gene>
    <name evidence="1" type="ORF">C8C78_1561</name>
</gene>